<sequence>MQWLVTIHVLSAVIGIGPTYFGHILLRKKQSREQLLGSLSLFGLLNYFPKIGGSIAVVSGIVLVALSGWKFSDLWIAGSLLLYVLIQVVAVAMMGPVLKQLVQSLGGTGDHQERDPAAADSSSVLLAKASRLYNTASILGIVLFVLMILKPVWS</sequence>
<keyword evidence="1" id="KW-0812">Transmembrane</keyword>
<reference evidence="2 3" key="1">
    <citation type="journal article" date="2007" name="Int. J. Syst. Evol. Microbiol.">
        <title>Paenibacillus ginsengarvi sp. nov., isolated from soil from ginseng cultivation.</title>
        <authorList>
            <person name="Yoon M.H."/>
            <person name="Ten L.N."/>
            <person name="Im W.T."/>
        </authorList>
    </citation>
    <scope>NUCLEOTIDE SEQUENCE [LARGE SCALE GENOMIC DNA]</scope>
    <source>
        <strain evidence="2 3">KCTC 13059</strain>
    </source>
</reference>
<feature type="transmembrane region" description="Helical" evidence="1">
    <location>
        <begin position="47"/>
        <end position="69"/>
    </location>
</feature>
<evidence type="ECO:0000313" key="2">
    <source>
        <dbReference type="EMBL" id="RKN66075.1"/>
    </source>
</evidence>
<dbReference type="OrthoDB" id="69600at2"/>
<dbReference type="InterPro" id="IPR018729">
    <property type="entry name" value="DUF2269_transmembrane"/>
</dbReference>
<evidence type="ECO:0000256" key="1">
    <source>
        <dbReference type="SAM" id="Phobius"/>
    </source>
</evidence>
<accession>A0A3B0AZW2</accession>
<dbReference type="AlphaFoldDB" id="A0A3B0AZW2"/>
<gene>
    <name evidence="2" type="ORF">D7M11_31585</name>
</gene>
<protein>
    <submittedName>
        <fullName evidence="2">DUF2269 family protein</fullName>
    </submittedName>
</protein>
<keyword evidence="1" id="KW-0472">Membrane</keyword>
<feature type="transmembrane region" description="Helical" evidence="1">
    <location>
        <begin position="75"/>
        <end position="98"/>
    </location>
</feature>
<organism evidence="2 3">
    <name type="scientific">Paenibacillus ginsengarvi</name>
    <dbReference type="NCBI Taxonomy" id="400777"/>
    <lineage>
        <taxon>Bacteria</taxon>
        <taxon>Bacillati</taxon>
        <taxon>Bacillota</taxon>
        <taxon>Bacilli</taxon>
        <taxon>Bacillales</taxon>
        <taxon>Paenibacillaceae</taxon>
        <taxon>Paenibacillus</taxon>
    </lineage>
</organism>
<dbReference type="EMBL" id="RBAH01000035">
    <property type="protein sequence ID" value="RKN66075.1"/>
    <property type="molecule type" value="Genomic_DNA"/>
</dbReference>
<feature type="transmembrane region" description="Helical" evidence="1">
    <location>
        <begin position="132"/>
        <end position="153"/>
    </location>
</feature>
<feature type="transmembrane region" description="Helical" evidence="1">
    <location>
        <begin position="6"/>
        <end position="26"/>
    </location>
</feature>
<keyword evidence="3" id="KW-1185">Reference proteome</keyword>
<evidence type="ECO:0000313" key="3">
    <source>
        <dbReference type="Proteomes" id="UP000282311"/>
    </source>
</evidence>
<name>A0A3B0AZW2_9BACL</name>
<comment type="caution">
    <text evidence="2">The sequence shown here is derived from an EMBL/GenBank/DDBJ whole genome shotgun (WGS) entry which is preliminary data.</text>
</comment>
<keyword evidence="1" id="KW-1133">Transmembrane helix</keyword>
<dbReference type="Proteomes" id="UP000282311">
    <property type="component" value="Unassembled WGS sequence"/>
</dbReference>
<proteinExistence type="predicted"/>
<dbReference type="Pfam" id="PF10027">
    <property type="entry name" value="DUF2269"/>
    <property type="match status" value="1"/>
</dbReference>